<gene>
    <name evidence="2" type="ORF">Tsubulata_048034</name>
</gene>
<dbReference type="InterPro" id="IPR032675">
    <property type="entry name" value="LRR_dom_sf"/>
</dbReference>
<name>A0A9Q0G3Q9_9ROSI</name>
<feature type="non-terminal residue" evidence="2">
    <location>
        <position position="478"/>
    </location>
</feature>
<dbReference type="InterPro" id="IPR056789">
    <property type="entry name" value="LRR_R13L1-DRL21"/>
</dbReference>
<evidence type="ECO:0000313" key="3">
    <source>
        <dbReference type="Proteomes" id="UP001141552"/>
    </source>
</evidence>
<organism evidence="2 3">
    <name type="scientific">Turnera subulata</name>
    <dbReference type="NCBI Taxonomy" id="218843"/>
    <lineage>
        <taxon>Eukaryota</taxon>
        <taxon>Viridiplantae</taxon>
        <taxon>Streptophyta</taxon>
        <taxon>Embryophyta</taxon>
        <taxon>Tracheophyta</taxon>
        <taxon>Spermatophyta</taxon>
        <taxon>Magnoliopsida</taxon>
        <taxon>eudicotyledons</taxon>
        <taxon>Gunneridae</taxon>
        <taxon>Pentapetalae</taxon>
        <taxon>rosids</taxon>
        <taxon>fabids</taxon>
        <taxon>Malpighiales</taxon>
        <taxon>Passifloraceae</taxon>
        <taxon>Turnera</taxon>
    </lineage>
</organism>
<dbReference type="Proteomes" id="UP001141552">
    <property type="component" value="Unassembled WGS sequence"/>
</dbReference>
<dbReference type="SUPFAM" id="SSF52058">
    <property type="entry name" value="L domain-like"/>
    <property type="match status" value="1"/>
</dbReference>
<protein>
    <recommendedName>
        <fullName evidence="1">R13L1/DRL21-like LRR repeat region domain-containing protein</fullName>
    </recommendedName>
</protein>
<dbReference type="PANTHER" id="PTHR47186:SF42">
    <property type="entry name" value="DISEASE RESISTANCE RPP13-LIKE PROTEIN 1"/>
    <property type="match status" value="1"/>
</dbReference>
<comment type="caution">
    <text evidence="2">The sequence shown here is derived from an EMBL/GenBank/DDBJ whole genome shotgun (WGS) entry which is preliminary data.</text>
</comment>
<sequence length="478" mass="53352">MTMITVRALLNNANEEEMAIPDVQSGTTGLKLPDSIGKLKHLRYMDLSCWEIHFLPDDVCNLYSLQTLILSYCMELVELPNLLGNLRNLRYLDLFLTGVARLPTTMNRLKNLRHLDIRNTKILEMPPQLGQLTKLVVLTDFFVGKGKSYSIAELGPLEHLGGELCIWNLENVVDPCHASEANLKGKRYIEKLELRWGEDDGCSRSLSEHILEQLQPSSYLKALEVHNYPGVRFPNWLGEHCFSMLTSLHLSGGRHCSELPVLAQLKLLKELKIAYFDSIVSIGPEFYGINSCNKKSFPSLEKLAFLNMPRLQQLMPPPRTSHHLPVMDDDEHCPVLETIESVAGIESTVSLEDSDALEELSKHMHSLLPSLTELTLSFCTKLRSFPGGGLPSSIEILKISDCPGIESSPEGGFPSNLKELEIRSCGKLVAGRKNWGLRALQSLSSLCIDGSEEVLESFPEETFLPPHSILSSCGILHI</sequence>
<reference evidence="2" key="2">
    <citation type="journal article" date="2023" name="Plants (Basel)">
        <title>Annotation of the Turnera subulata (Passifloraceae) Draft Genome Reveals the S-Locus Evolved after the Divergence of Turneroideae from Passifloroideae in a Stepwise Manner.</title>
        <authorList>
            <person name="Henning P.M."/>
            <person name="Roalson E.H."/>
            <person name="Mir W."/>
            <person name="McCubbin A.G."/>
            <person name="Shore J.S."/>
        </authorList>
    </citation>
    <scope>NUCLEOTIDE SEQUENCE</scope>
    <source>
        <strain evidence="2">F60SS</strain>
    </source>
</reference>
<dbReference type="AlphaFoldDB" id="A0A9Q0G3Q9"/>
<dbReference type="PANTHER" id="PTHR47186">
    <property type="entry name" value="LEUCINE-RICH REPEAT-CONTAINING PROTEIN 57"/>
    <property type="match status" value="1"/>
</dbReference>
<dbReference type="OrthoDB" id="844910at2759"/>
<accession>A0A9Q0G3Q9</accession>
<dbReference type="EMBL" id="JAKUCV010002694">
    <property type="protein sequence ID" value="KAJ4841794.1"/>
    <property type="molecule type" value="Genomic_DNA"/>
</dbReference>
<evidence type="ECO:0000313" key="2">
    <source>
        <dbReference type="EMBL" id="KAJ4841794.1"/>
    </source>
</evidence>
<evidence type="ECO:0000259" key="1">
    <source>
        <dbReference type="Pfam" id="PF25019"/>
    </source>
</evidence>
<proteinExistence type="predicted"/>
<reference evidence="2" key="1">
    <citation type="submission" date="2022-02" db="EMBL/GenBank/DDBJ databases">
        <authorList>
            <person name="Henning P.M."/>
            <person name="McCubbin A.G."/>
            <person name="Shore J.S."/>
        </authorList>
    </citation>
    <scope>NUCLEOTIDE SEQUENCE</scope>
    <source>
        <strain evidence="2">F60SS</strain>
        <tissue evidence="2">Leaves</tissue>
    </source>
</reference>
<feature type="domain" description="R13L1/DRL21-like LRR repeat region" evidence="1">
    <location>
        <begin position="151"/>
        <end position="274"/>
    </location>
</feature>
<dbReference type="Pfam" id="PF25019">
    <property type="entry name" value="LRR_R13L1-DRL21"/>
    <property type="match status" value="1"/>
</dbReference>
<dbReference type="Gene3D" id="3.80.10.10">
    <property type="entry name" value="Ribonuclease Inhibitor"/>
    <property type="match status" value="2"/>
</dbReference>
<keyword evidence="3" id="KW-1185">Reference proteome</keyword>